<evidence type="ECO:0000313" key="2">
    <source>
        <dbReference type="EMBL" id="QYF49329.1"/>
    </source>
</evidence>
<name>A0ABX8V810_9BACT</name>
<dbReference type="Proteomes" id="UP000826014">
    <property type="component" value="Chromosome"/>
</dbReference>
<feature type="coiled-coil region" evidence="1">
    <location>
        <begin position="95"/>
        <end position="143"/>
    </location>
</feature>
<accession>A0ABX8V810</accession>
<dbReference type="RefSeq" id="WP_215217062.1">
    <property type="nucleotide sequence ID" value="NZ_CP075587.1"/>
</dbReference>
<keyword evidence="1" id="KW-0175">Coiled coil</keyword>
<keyword evidence="3" id="KW-1185">Reference proteome</keyword>
<proteinExistence type="predicted"/>
<reference evidence="2 3" key="1">
    <citation type="journal article" date="2022" name="bioRxiv">
        <title>Ecology and evolution of chlamydial symbionts of arthropods.</title>
        <authorList>
            <person name="Halter T."/>
            <person name="Koestlbacher S."/>
            <person name="Collingro A."/>
            <person name="Sixt B.S."/>
            <person name="Toenshoff E.R."/>
            <person name="Hendrickx F."/>
            <person name="Kostanjsek R."/>
            <person name="Horn M."/>
        </authorList>
    </citation>
    <scope>NUCLEOTIDE SEQUENCE [LARGE SCALE GENOMIC DNA]</scope>
    <source>
        <strain evidence="2">W744xW776</strain>
    </source>
</reference>
<protein>
    <submittedName>
        <fullName evidence="2">Uncharacterized protein</fullName>
    </submittedName>
</protein>
<organism evidence="2 3">
    <name type="scientific">Candidatus Rhabdochlamydia oedothoracis</name>
    <dbReference type="NCBI Taxonomy" id="2720720"/>
    <lineage>
        <taxon>Bacteria</taxon>
        <taxon>Pseudomonadati</taxon>
        <taxon>Chlamydiota</taxon>
        <taxon>Chlamydiia</taxon>
        <taxon>Parachlamydiales</taxon>
        <taxon>Candidatus Rhabdochlamydiaceae</taxon>
        <taxon>Candidatus Rhabdochlamydia</taxon>
    </lineage>
</organism>
<evidence type="ECO:0000313" key="3">
    <source>
        <dbReference type="Proteomes" id="UP000826014"/>
    </source>
</evidence>
<gene>
    <name evidence="2" type="ORF">RHABOEDO_001647</name>
</gene>
<evidence type="ECO:0000256" key="1">
    <source>
        <dbReference type="SAM" id="Coils"/>
    </source>
</evidence>
<dbReference type="EMBL" id="CP075587">
    <property type="protein sequence ID" value="QYF49329.1"/>
    <property type="molecule type" value="Genomic_DNA"/>
</dbReference>
<sequence length="256" mass="28045">MVEAIKGNVLALVAEMESKVSGNAEKASHTDIEQEMVKKAIIEALQDIENSAADRLSGLNAVKNFLSHLATQDLGADVNDYVKGELESVNSYKPNQDLVNKLKQDEENLKETREGIKQDTKAMADLDSKIAALVQKLAATEDTLKHGSFFARIGAYFEILGLDIALGALEIGKGVVWIDLKLNQGRLNGEKESINKDQQALKNDPKILSCLDFLTAKDKVVTSQANQKLSMYRTLVNAVSAAEDTISEMVKLFHRA</sequence>